<evidence type="ECO:0000313" key="5">
    <source>
        <dbReference type="EMBL" id="MEX3175362.1"/>
    </source>
</evidence>
<dbReference type="Proteomes" id="UP001558101">
    <property type="component" value="Unassembled WGS sequence"/>
</dbReference>
<proteinExistence type="inferred from homology"/>
<dbReference type="EMBL" id="JBFQXQ010000007">
    <property type="protein sequence ID" value="MEX3175362.1"/>
    <property type="molecule type" value="Genomic_DNA"/>
</dbReference>
<dbReference type="InterPro" id="IPR018119">
    <property type="entry name" value="Strictosidine_synth_cons-reg"/>
</dbReference>
<evidence type="ECO:0000256" key="2">
    <source>
        <dbReference type="ARBA" id="ARBA00022553"/>
    </source>
</evidence>
<dbReference type="Gene3D" id="2.120.10.30">
    <property type="entry name" value="TolB, C-terminal domain"/>
    <property type="match status" value="1"/>
</dbReference>
<evidence type="ECO:0000313" key="6">
    <source>
        <dbReference type="Proteomes" id="UP001558101"/>
    </source>
</evidence>
<comment type="similarity">
    <text evidence="1">Belongs to the strictosidine synthase family.</text>
</comment>
<reference evidence="5 6" key="1">
    <citation type="submission" date="2024-07" db="EMBL/GenBank/DDBJ databases">
        <title>Genomes of novel Serratia strains from suburban soil.</title>
        <authorList>
            <person name="Markert E.X."/>
            <person name="Severe K."/>
            <person name="Severe L."/>
            <person name="Twing K.I."/>
            <person name="Ward L.M."/>
        </authorList>
    </citation>
    <scope>NUCLEOTIDE SEQUENCE [LARGE SCALE GENOMIC DNA]</scope>
    <source>
        <strain evidence="5 6">3C-UT</strain>
    </source>
</reference>
<keyword evidence="3" id="KW-0325">Glycoprotein</keyword>
<organism evidence="5 6">
    <name type="scientific">Serratia quinivorans</name>
    <dbReference type="NCBI Taxonomy" id="137545"/>
    <lineage>
        <taxon>Bacteria</taxon>
        <taxon>Pseudomonadati</taxon>
        <taxon>Pseudomonadota</taxon>
        <taxon>Gammaproteobacteria</taxon>
        <taxon>Enterobacterales</taxon>
        <taxon>Yersiniaceae</taxon>
        <taxon>Serratia</taxon>
    </lineage>
</organism>
<comment type="caution">
    <text evidence="5">The sequence shown here is derived from an EMBL/GenBank/DDBJ whole genome shotgun (WGS) entry which is preliminary data.</text>
</comment>
<dbReference type="Gene3D" id="3.30.70.100">
    <property type="match status" value="1"/>
</dbReference>
<keyword evidence="2" id="KW-0597">Phosphoprotein</keyword>
<dbReference type="SUPFAM" id="SSF63829">
    <property type="entry name" value="Calcium-dependent phosphotriesterase"/>
    <property type="match status" value="1"/>
</dbReference>
<feature type="domain" description="Strictosidine synthase conserved region" evidence="4">
    <location>
        <begin position="394"/>
        <end position="475"/>
    </location>
</feature>
<evidence type="ECO:0000256" key="1">
    <source>
        <dbReference type="ARBA" id="ARBA00009191"/>
    </source>
</evidence>
<sequence>MSKRILNQKKFLGITTFNWLRTDLARDACFAYWGGPHADLVSRNGFIRDYNQHHFNDDVAGLWPLTPEVVTIIPTDKRIDGVSEIILDSIIKLPLSIRSNRRIFKDKENAFCRTTLNMTTLGGGRVVKTGDYKNIYARCVVLIRRRENGSLSDFKRFIHNGLAHQLGLNANVIEVRSQVFVPWFKALWNAPSAAHNVAPEYQYHASIVIGANDNAGLLSALAQVASLNSEIAYHCSVIHAYSVANTLINRVNGRTTIPQLKPGAKPRLEPVRRVLSHPPERTYQPTGTTPFKMRGLLKSAVKRPEDVISDMAGNIYYGGKGGKIYRYDPETENETIIADTAGRPLGLEWLKCGSLLVCDAHRGLLKVRLDGHIETLVERVHGLPLRFCSNATASTDGTIWFTQSTNRYDFEHYQGAMIEHRGSGQLLRRDTNGQVHVLLDGLHFPNGITLDSSERSVIFAETDAYRLRRLWVKGPKAGCLEIFADNLPGFPDNISRMQNGYFWVAMVTPRNKRLDSMGTMPGFLRKLIWRLPKFMLPKTARTVWAMAFNDAGEVLADMQGSADNFFAATGVVETNGRLYMASVEADGIAVLDITSMPKR</sequence>
<evidence type="ECO:0000259" key="4">
    <source>
        <dbReference type="Pfam" id="PF03088"/>
    </source>
</evidence>
<dbReference type="PANTHER" id="PTHR10426:SF88">
    <property type="entry name" value="ADIPOCYTE PLASMA MEMBRANE-ASSOCIATED PROTEIN HEMOMUCIN-RELATED"/>
    <property type="match status" value="1"/>
</dbReference>
<gene>
    <name evidence="5" type="ORF">AB4M04_25135</name>
</gene>
<keyword evidence="6" id="KW-1185">Reference proteome</keyword>
<dbReference type="PANTHER" id="PTHR10426">
    <property type="entry name" value="STRICTOSIDINE SYNTHASE-RELATED"/>
    <property type="match status" value="1"/>
</dbReference>
<accession>A0ABV3UP63</accession>
<protein>
    <submittedName>
        <fullName evidence="5">SMP-30/gluconolactonase/LRE family protein</fullName>
    </submittedName>
</protein>
<dbReference type="RefSeq" id="WP_368454547.1">
    <property type="nucleotide sequence ID" value="NZ_JBFQXQ010000007.1"/>
</dbReference>
<name>A0ABV3UP63_9GAMM</name>
<evidence type="ECO:0000256" key="3">
    <source>
        <dbReference type="ARBA" id="ARBA00023180"/>
    </source>
</evidence>
<dbReference type="InterPro" id="IPR011042">
    <property type="entry name" value="6-blade_b-propeller_TolB-like"/>
</dbReference>
<dbReference type="Pfam" id="PF03088">
    <property type="entry name" value="Str_synth"/>
    <property type="match status" value="1"/>
</dbReference>